<keyword evidence="2" id="KW-1185">Reference proteome</keyword>
<dbReference type="EMBL" id="LGUF01000007">
    <property type="protein sequence ID" value="KON88687.1"/>
    <property type="molecule type" value="Genomic_DNA"/>
</dbReference>
<reference evidence="2" key="1">
    <citation type="submission" date="2015-07" db="EMBL/GenBank/DDBJ databases">
        <title>Fjat-10036 dsm4.</title>
        <authorList>
            <person name="Liu B."/>
            <person name="Wang J."/>
            <person name="Zhu Y."/>
            <person name="Liu G."/>
            <person name="Chen Q."/>
            <person name="Chen Z."/>
            <person name="Lan J."/>
            <person name="Che J."/>
            <person name="Ge C."/>
            <person name="Shi H."/>
            <person name="Pan Z."/>
            <person name="Liu X."/>
        </authorList>
    </citation>
    <scope>NUCLEOTIDE SEQUENCE [LARGE SCALE GENOMIC DNA]</scope>
    <source>
        <strain evidence="2">DSM 4</strain>
    </source>
</reference>
<gene>
    <name evidence="1" type="ORF">AF332_19005</name>
</gene>
<evidence type="ECO:0000313" key="2">
    <source>
        <dbReference type="Proteomes" id="UP000037109"/>
    </source>
</evidence>
<protein>
    <recommendedName>
        <fullName evidence="3">Replicative DNA helicase loader DnaB</fullName>
    </recommendedName>
</protein>
<organism evidence="1 2">
    <name type="scientific">Sporosarcina globispora</name>
    <name type="common">Bacillus globisporus</name>
    <dbReference type="NCBI Taxonomy" id="1459"/>
    <lineage>
        <taxon>Bacteria</taxon>
        <taxon>Bacillati</taxon>
        <taxon>Bacillota</taxon>
        <taxon>Bacilli</taxon>
        <taxon>Bacillales</taxon>
        <taxon>Caryophanaceae</taxon>
        <taxon>Sporosarcina</taxon>
    </lineage>
</organism>
<evidence type="ECO:0008006" key="3">
    <source>
        <dbReference type="Google" id="ProtNLM"/>
    </source>
</evidence>
<dbReference type="Proteomes" id="UP000037109">
    <property type="component" value="Unassembled WGS sequence"/>
</dbReference>
<sequence>MINSLNDPDFVQKCETATPLIMVENITGGNIRGLEKIALGTLASRKQLPPNVVNVLLVYFFSTFANKVYDRNDLARLYDYWASNHVYSFAKAMEMTDEDIEKVLAGLK</sequence>
<dbReference type="AlphaFoldDB" id="A0A0M0GGR5"/>
<comment type="caution">
    <text evidence="1">The sequence shown here is derived from an EMBL/GenBank/DDBJ whole genome shotgun (WGS) entry which is preliminary data.</text>
</comment>
<dbReference type="PATRIC" id="fig|1459.3.peg.4181"/>
<dbReference type="RefSeq" id="WP_053436063.1">
    <property type="nucleotide sequence ID" value="NZ_LGUF01000007.1"/>
</dbReference>
<dbReference type="OrthoDB" id="2921738at2"/>
<accession>A0A0M0GGR5</accession>
<proteinExistence type="predicted"/>
<name>A0A0M0GGR5_SPOGL</name>
<evidence type="ECO:0000313" key="1">
    <source>
        <dbReference type="EMBL" id="KON88687.1"/>
    </source>
</evidence>